<evidence type="ECO:0000313" key="9">
    <source>
        <dbReference type="Proteomes" id="UP001432017"/>
    </source>
</evidence>
<comment type="similarity">
    <text evidence="2 7">Belongs to the universal ribosomal protein uS14 family.</text>
</comment>
<sequence length="101" mass="11676">MAKQSMIARDVKRAKLADKFYAKRQELKAIISNENSSDEERWDAVLKLQTLPRDSSPIRQRNRCRQTGRPHGVLRKFGLSRIKVREAAMRGEIPGLKKASW</sequence>
<dbReference type="InterPro" id="IPR018271">
    <property type="entry name" value="Ribosomal_uS14_CS"/>
</dbReference>
<dbReference type="NCBIfam" id="NF006477">
    <property type="entry name" value="PRK08881.1"/>
    <property type="match status" value="1"/>
</dbReference>
<dbReference type="PANTHER" id="PTHR19836">
    <property type="entry name" value="30S RIBOSOMAL PROTEIN S14"/>
    <property type="match status" value="1"/>
</dbReference>
<dbReference type="Gene3D" id="1.10.287.1480">
    <property type="match status" value="1"/>
</dbReference>
<comment type="subunit">
    <text evidence="6 7">Part of the 30S ribosomal subunit. Contacts proteins S3 and S10.</text>
</comment>
<comment type="function">
    <text evidence="1 7">Binds 16S rRNA, required for the assembly of 30S particles and may also be responsible for determining the conformation of the 16S rRNA at the A site.</text>
</comment>
<dbReference type="Proteomes" id="UP001432017">
    <property type="component" value="Unassembled WGS sequence"/>
</dbReference>
<dbReference type="PANTHER" id="PTHR19836:SF19">
    <property type="entry name" value="SMALL RIBOSOMAL SUBUNIT PROTEIN US14M"/>
    <property type="match status" value="1"/>
</dbReference>
<dbReference type="EMBL" id="JBAJJM010000018">
    <property type="protein sequence ID" value="MEG9476645.1"/>
    <property type="molecule type" value="Genomic_DNA"/>
</dbReference>
<keyword evidence="7" id="KW-0694">RNA-binding</keyword>
<dbReference type="GO" id="GO:0005840">
    <property type="term" value="C:ribosome"/>
    <property type="evidence" value="ECO:0007669"/>
    <property type="project" value="UniProtKB-KW"/>
</dbReference>
<name>A0ABU7ZGY5_9PAST</name>
<evidence type="ECO:0000313" key="8">
    <source>
        <dbReference type="EMBL" id="MEG9476645.1"/>
    </source>
</evidence>
<evidence type="ECO:0000256" key="3">
    <source>
        <dbReference type="ARBA" id="ARBA00022980"/>
    </source>
</evidence>
<comment type="caution">
    <text evidence="8">The sequence shown here is derived from an EMBL/GenBank/DDBJ whole genome shotgun (WGS) entry which is preliminary data.</text>
</comment>
<evidence type="ECO:0000256" key="1">
    <source>
        <dbReference type="ARBA" id="ARBA00003686"/>
    </source>
</evidence>
<dbReference type="PROSITE" id="PS00527">
    <property type="entry name" value="RIBOSOMAL_S14"/>
    <property type="match status" value="1"/>
</dbReference>
<dbReference type="InterPro" id="IPR001209">
    <property type="entry name" value="Ribosomal_uS14"/>
</dbReference>
<keyword evidence="4 7" id="KW-0687">Ribonucleoprotein</keyword>
<dbReference type="InterPro" id="IPR023036">
    <property type="entry name" value="Ribosomal_uS14_bac/plastid"/>
</dbReference>
<reference evidence="8" key="1">
    <citation type="submission" date="2023-12" db="EMBL/GenBank/DDBJ databases">
        <title>Mannheima indologenes sp. nov. proposed for Clade V organisms of Mannheimia.</title>
        <authorList>
            <person name="Christensen H."/>
        </authorList>
    </citation>
    <scope>NUCLEOTIDE SEQUENCE</scope>
    <source>
        <strain evidence="8">M14.4</strain>
    </source>
</reference>
<dbReference type="SUPFAM" id="SSF57716">
    <property type="entry name" value="Glucocorticoid receptor-like (DNA-binding domain)"/>
    <property type="match status" value="1"/>
</dbReference>
<keyword evidence="3 7" id="KW-0689">Ribosomal protein</keyword>
<dbReference type="HAMAP" id="MF_00537">
    <property type="entry name" value="Ribosomal_uS14_1"/>
    <property type="match status" value="1"/>
</dbReference>
<keyword evidence="7" id="KW-0699">rRNA-binding</keyword>
<evidence type="ECO:0000256" key="6">
    <source>
        <dbReference type="ARBA" id="ARBA00047110"/>
    </source>
</evidence>
<dbReference type="Pfam" id="PF00253">
    <property type="entry name" value="Ribosomal_S14"/>
    <property type="match status" value="1"/>
</dbReference>
<evidence type="ECO:0000256" key="4">
    <source>
        <dbReference type="ARBA" id="ARBA00023274"/>
    </source>
</evidence>
<proteinExistence type="inferred from homology"/>
<organism evidence="8 9">
    <name type="scientific">Mannheimia indoligenes</name>
    <dbReference type="NCBI Taxonomy" id="3103145"/>
    <lineage>
        <taxon>Bacteria</taxon>
        <taxon>Pseudomonadati</taxon>
        <taxon>Pseudomonadota</taxon>
        <taxon>Gammaproteobacteria</taxon>
        <taxon>Pasteurellales</taxon>
        <taxon>Pasteurellaceae</taxon>
        <taxon>Mannheimia</taxon>
    </lineage>
</organism>
<accession>A0ABU7ZGY5</accession>
<evidence type="ECO:0000256" key="2">
    <source>
        <dbReference type="ARBA" id="ARBA00009083"/>
    </source>
</evidence>
<dbReference type="RefSeq" id="WP_025216415.1">
    <property type="nucleotide sequence ID" value="NZ_JBAJJF010000002.1"/>
</dbReference>
<keyword evidence="9" id="KW-1185">Reference proteome</keyword>
<gene>
    <name evidence="7 8" type="primary">rpsN</name>
    <name evidence="8" type="ORF">V6W77_10250</name>
</gene>
<protein>
    <recommendedName>
        <fullName evidence="5 7">Small ribosomal subunit protein uS14</fullName>
    </recommendedName>
</protein>
<evidence type="ECO:0000256" key="7">
    <source>
        <dbReference type="HAMAP-Rule" id="MF_00537"/>
    </source>
</evidence>
<evidence type="ECO:0000256" key="5">
    <source>
        <dbReference type="ARBA" id="ARBA00035167"/>
    </source>
</evidence>